<comment type="similarity">
    <text evidence="1">Belongs to the universal stress protein A family.</text>
</comment>
<dbReference type="InterPro" id="IPR006016">
    <property type="entry name" value="UspA"/>
</dbReference>
<gene>
    <name evidence="3" type="ORF">FMM08_02780</name>
</gene>
<dbReference type="EMBL" id="VKAC01000001">
    <property type="protein sequence ID" value="TXR58131.1"/>
    <property type="molecule type" value="Genomic_DNA"/>
</dbReference>
<keyword evidence="4" id="KW-1185">Reference proteome</keyword>
<feature type="domain" description="UspA" evidence="2">
    <location>
        <begin position="7"/>
        <end position="142"/>
    </location>
</feature>
<accession>A0A5C8ZLS1</accession>
<dbReference type="Pfam" id="PF00582">
    <property type="entry name" value="Usp"/>
    <property type="match status" value="2"/>
</dbReference>
<dbReference type="Proteomes" id="UP000321234">
    <property type="component" value="Unassembled WGS sequence"/>
</dbReference>
<evidence type="ECO:0000256" key="1">
    <source>
        <dbReference type="ARBA" id="ARBA00008791"/>
    </source>
</evidence>
<protein>
    <submittedName>
        <fullName evidence="3">Universal stress protein</fullName>
    </submittedName>
</protein>
<proteinExistence type="inferred from homology"/>
<dbReference type="Gene3D" id="3.40.50.620">
    <property type="entry name" value="HUPs"/>
    <property type="match status" value="2"/>
</dbReference>
<sequence>MSGPVGRTVVGYTSTEAGRAAVTAAARLVSALGGELHLVLVLPDAGRGAVVPPDAGYEALLRSSADAWLAEAAALVPAGVPHASHVRRAESAAEGLLEVAHELGAARLVVGSGAERGLGRIGVGTAASELLHSADLPVVVVPVTAVEGDDDGVDGGGPALSRVTVAVGTRPGADVLLEEALALARASGAPLRLVSLQVLDLPGRLDRVAAADTADAHLRGVLEEARAAVGAAQVQDALLVRGRDVADAVGGLGWLPGEVVVVGSSRLAAPHRLFLGATAARLLRAVPVPVVVVPRTRPQGGRP</sequence>
<evidence type="ECO:0000259" key="2">
    <source>
        <dbReference type="Pfam" id="PF00582"/>
    </source>
</evidence>
<comment type="caution">
    <text evidence="3">The sequence shown here is derived from an EMBL/GenBank/DDBJ whole genome shotgun (WGS) entry which is preliminary data.</text>
</comment>
<name>A0A5C8ZLS1_9ACTN</name>
<dbReference type="RefSeq" id="WP_147924740.1">
    <property type="nucleotide sequence ID" value="NZ_VKAC01000001.1"/>
</dbReference>
<organism evidence="3 4">
    <name type="scientific">Quadrisphaera setariae</name>
    <dbReference type="NCBI Taxonomy" id="2593304"/>
    <lineage>
        <taxon>Bacteria</taxon>
        <taxon>Bacillati</taxon>
        <taxon>Actinomycetota</taxon>
        <taxon>Actinomycetes</taxon>
        <taxon>Kineosporiales</taxon>
        <taxon>Kineosporiaceae</taxon>
        <taxon>Quadrisphaera</taxon>
    </lineage>
</organism>
<evidence type="ECO:0000313" key="4">
    <source>
        <dbReference type="Proteomes" id="UP000321234"/>
    </source>
</evidence>
<reference evidence="3 4" key="1">
    <citation type="submission" date="2019-07" db="EMBL/GenBank/DDBJ databases">
        <title>Quadrisphaera sp. strain DD2A genome sequencing and assembly.</title>
        <authorList>
            <person name="Kim I."/>
        </authorList>
    </citation>
    <scope>NUCLEOTIDE SEQUENCE [LARGE SCALE GENOMIC DNA]</scope>
    <source>
        <strain evidence="3 4">DD2A</strain>
    </source>
</reference>
<dbReference type="PANTHER" id="PTHR46268">
    <property type="entry name" value="STRESS RESPONSE PROTEIN NHAX"/>
    <property type="match status" value="1"/>
</dbReference>
<dbReference type="InterPro" id="IPR014729">
    <property type="entry name" value="Rossmann-like_a/b/a_fold"/>
</dbReference>
<dbReference type="AlphaFoldDB" id="A0A5C8ZLS1"/>
<evidence type="ECO:0000313" key="3">
    <source>
        <dbReference type="EMBL" id="TXR58131.1"/>
    </source>
</evidence>
<feature type="domain" description="UspA" evidence="2">
    <location>
        <begin position="162"/>
        <end position="294"/>
    </location>
</feature>
<dbReference type="OrthoDB" id="5242641at2"/>
<dbReference type="SUPFAM" id="SSF52402">
    <property type="entry name" value="Adenine nucleotide alpha hydrolases-like"/>
    <property type="match status" value="2"/>
</dbReference>
<dbReference type="PANTHER" id="PTHR46268:SF6">
    <property type="entry name" value="UNIVERSAL STRESS PROTEIN UP12"/>
    <property type="match status" value="1"/>
</dbReference>